<keyword evidence="2" id="KW-0812">Transmembrane</keyword>
<feature type="transmembrane region" description="Helical" evidence="2">
    <location>
        <begin position="35"/>
        <end position="53"/>
    </location>
</feature>
<dbReference type="Proteomes" id="UP001596058">
    <property type="component" value="Unassembled WGS sequence"/>
</dbReference>
<dbReference type="EMBL" id="JBHSPA010000045">
    <property type="protein sequence ID" value="MFC5829317.1"/>
    <property type="molecule type" value="Genomic_DNA"/>
</dbReference>
<evidence type="ECO:0000313" key="4">
    <source>
        <dbReference type="Proteomes" id="UP001596058"/>
    </source>
</evidence>
<keyword evidence="2" id="KW-1133">Transmembrane helix</keyword>
<gene>
    <name evidence="3" type="ORF">ACFPZ3_36090</name>
</gene>
<dbReference type="RefSeq" id="WP_379518804.1">
    <property type="nucleotide sequence ID" value="NZ_JBHSPA010000045.1"/>
</dbReference>
<reference evidence="4" key="1">
    <citation type="journal article" date="2019" name="Int. J. Syst. Evol. Microbiol.">
        <title>The Global Catalogue of Microorganisms (GCM) 10K type strain sequencing project: providing services to taxonomists for standard genome sequencing and annotation.</title>
        <authorList>
            <consortium name="The Broad Institute Genomics Platform"/>
            <consortium name="The Broad Institute Genome Sequencing Center for Infectious Disease"/>
            <person name="Wu L."/>
            <person name="Ma J."/>
        </authorList>
    </citation>
    <scope>NUCLEOTIDE SEQUENCE [LARGE SCALE GENOMIC DNA]</scope>
    <source>
        <strain evidence="4">CCUG 53903</strain>
    </source>
</reference>
<feature type="region of interest" description="Disordered" evidence="1">
    <location>
        <begin position="60"/>
        <end position="89"/>
    </location>
</feature>
<evidence type="ECO:0000256" key="2">
    <source>
        <dbReference type="SAM" id="Phobius"/>
    </source>
</evidence>
<feature type="compositionally biased region" description="Polar residues" evidence="1">
    <location>
        <begin position="64"/>
        <end position="85"/>
    </location>
</feature>
<evidence type="ECO:0000256" key="1">
    <source>
        <dbReference type="SAM" id="MobiDB-lite"/>
    </source>
</evidence>
<evidence type="ECO:0000313" key="3">
    <source>
        <dbReference type="EMBL" id="MFC5829317.1"/>
    </source>
</evidence>
<dbReference type="InterPro" id="IPR047789">
    <property type="entry name" value="CU044_5270-like"/>
</dbReference>
<keyword evidence="2" id="KW-0472">Membrane</keyword>
<dbReference type="NCBIfam" id="NF038083">
    <property type="entry name" value="CU044_5270_fam"/>
    <property type="match status" value="1"/>
</dbReference>
<name>A0ABW1CVY0_9ACTN</name>
<keyword evidence="4" id="KW-1185">Reference proteome</keyword>
<proteinExistence type="predicted"/>
<sequence>MDELIRDLYGKPRPDPGAQHRVWRRVTARRRRRRLTWLAIPAALATILLYTTYVSPATPKPVNPGTSESVAPGTSESVASGTSESVAPGTSDLVQGRSILLAAATSAASSATDGTYWHVRKFRDSGGETDLWVTRQGQAWTAEQGRTSRVTGRSPFTMAGRDLTYEQIQALPSDPGALRSRVAAMLPAGSSKGLLADALSGLLWTKPSAPGVRAAAYRALADLPEVRYLGDATDTRGRAGQAFAFDLPSGVSRTLIIDPASSQVLSSTDSDGHAELVLTAGWTDQGPA</sequence>
<organism evidence="3 4">
    <name type="scientific">Nonomuraea insulae</name>
    <dbReference type="NCBI Taxonomy" id="1616787"/>
    <lineage>
        <taxon>Bacteria</taxon>
        <taxon>Bacillati</taxon>
        <taxon>Actinomycetota</taxon>
        <taxon>Actinomycetes</taxon>
        <taxon>Streptosporangiales</taxon>
        <taxon>Streptosporangiaceae</taxon>
        <taxon>Nonomuraea</taxon>
    </lineage>
</organism>
<comment type="caution">
    <text evidence="3">The sequence shown here is derived from an EMBL/GenBank/DDBJ whole genome shotgun (WGS) entry which is preliminary data.</text>
</comment>
<protein>
    <submittedName>
        <fullName evidence="3">CU044_5270 family protein</fullName>
    </submittedName>
</protein>
<accession>A0ABW1CVY0</accession>